<feature type="domain" description="Soluble ligand binding" evidence="4">
    <location>
        <begin position="99"/>
        <end position="151"/>
    </location>
</feature>
<evidence type="ECO:0000256" key="1">
    <source>
        <dbReference type="ARBA" id="ARBA00022729"/>
    </source>
</evidence>
<dbReference type="Pfam" id="PF02563">
    <property type="entry name" value="Poly_export"/>
    <property type="match status" value="1"/>
</dbReference>
<dbReference type="InterPro" id="IPR003715">
    <property type="entry name" value="Poly_export_N"/>
</dbReference>
<feature type="chain" id="PRO_5012758977" evidence="2">
    <location>
        <begin position="21"/>
        <end position="172"/>
    </location>
</feature>
<dbReference type="Proteomes" id="UP000202259">
    <property type="component" value="Chromosome"/>
</dbReference>
<proteinExistence type="predicted"/>
<feature type="signal peptide" evidence="2">
    <location>
        <begin position="1"/>
        <end position="20"/>
    </location>
</feature>
<feature type="domain" description="Polysaccharide export protein N-terminal" evidence="3">
    <location>
        <begin position="18"/>
        <end position="93"/>
    </location>
</feature>
<dbReference type="AlphaFoldDB" id="A0A222G7Y4"/>
<dbReference type="KEGG" id="cber:B5D82_09155"/>
<evidence type="ECO:0000256" key="2">
    <source>
        <dbReference type="SAM" id="SignalP"/>
    </source>
</evidence>
<dbReference type="GO" id="GO:0015159">
    <property type="term" value="F:polysaccharide transmembrane transporter activity"/>
    <property type="evidence" value="ECO:0007669"/>
    <property type="project" value="InterPro"/>
</dbReference>
<evidence type="ECO:0000259" key="3">
    <source>
        <dbReference type="Pfam" id="PF02563"/>
    </source>
</evidence>
<keyword evidence="1 2" id="KW-0732">Signal</keyword>
<accession>A0A222G7Y4</accession>
<dbReference type="PANTHER" id="PTHR33619:SF3">
    <property type="entry name" value="POLYSACCHARIDE EXPORT PROTEIN GFCE-RELATED"/>
    <property type="match status" value="1"/>
</dbReference>
<dbReference type="InterPro" id="IPR019554">
    <property type="entry name" value="Soluble_ligand-bd"/>
</dbReference>
<gene>
    <name evidence="5" type="ORF">B5D82_09155</name>
</gene>
<evidence type="ECO:0000313" key="5">
    <source>
        <dbReference type="EMBL" id="ASP47910.1"/>
    </source>
</evidence>
<dbReference type="InterPro" id="IPR049712">
    <property type="entry name" value="Poly_export"/>
</dbReference>
<sequence length="172" mass="18939">MKIMRFFMFCLLFFIGQATGSEYKLGAGDQIQITVYGEEDLTNQIKIDKSGVISFPFLSDITVIGLSTKNLASKIANGLRGDYLIDPQVTVSIVMYRPFFIHGQVKRPGGYPFQEDLTLDKAIAIAGGLAARASKSSWNITRLVDGKKAVFDANVSSAILPDDIIEIEQSFF</sequence>
<name>A0A222G7Y4_9GAMM</name>
<dbReference type="EMBL" id="CP020465">
    <property type="protein sequence ID" value="ASP47910.1"/>
    <property type="molecule type" value="Genomic_DNA"/>
</dbReference>
<dbReference type="Gene3D" id="3.30.1950.10">
    <property type="entry name" value="wza like domain"/>
    <property type="match status" value="1"/>
</dbReference>
<dbReference type="Pfam" id="PF10531">
    <property type="entry name" value="SLBB"/>
    <property type="match status" value="1"/>
</dbReference>
<organism evidence="5 6">
    <name type="scientific">Cognaticolwellia beringensis</name>
    <dbReference type="NCBI Taxonomy" id="1967665"/>
    <lineage>
        <taxon>Bacteria</taxon>
        <taxon>Pseudomonadati</taxon>
        <taxon>Pseudomonadota</taxon>
        <taxon>Gammaproteobacteria</taxon>
        <taxon>Alteromonadales</taxon>
        <taxon>Colwelliaceae</taxon>
        <taxon>Cognaticolwellia</taxon>
    </lineage>
</organism>
<reference evidence="5 6" key="1">
    <citation type="submission" date="2017-08" db="EMBL/GenBank/DDBJ databases">
        <title>Complete genome of Colwellia sp. NB097-1, a psychrophile bacterium ioslated from Bering Sea.</title>
        <authorList>
            <person name="Chen X."/>
        </authorList>
    </citation>
    <scope>NUCLEOTIDE SEQUENCE [LARGE SCALE GENOMIC DNA]</scope>
    <source>
        <strain evidence="5 6">NB097-1</strain>
    </source>
</reference>
<dbReference type="PANTHER" id="PTHR33619">
    <property type="entry name" value="POLYSACCHARIDE EXPORT PROTEIN GFCE-RELATED"/>
    <property type="match status" value="1"/>
</dbReference>
<evidence type="ECO:0000259" key="4">
    <source>
        <dbReference type="Pfam" id="PF10531"/>
    </source>
</evidence>
<evidence type="ECO:0000313" key="6">
    <source>
        <dbReference type="Proteomes" id="UP000202259"/>
    </source>
</evidence>
<dbReference type="Gene3D" id="3.10.560.10">
    <property type="entry name" value="Outer membrane lipoprotein wza domain like"/>
    <property type="match status" value="1"/>
</dbReference>
<protein>
    <submittedName>
        <fullName evidence="5">Uncharacterized protein</fullName>
    </submittedName>
</protein>
<keyword evidence="6" id="KW-1185">Reference proteome</keyword>
<dbReference type="OrthoDB" id="9808948at2"/>